<dbReference type="AlphaFoldDB" id="H1DHM8"/>
<dbReference type="PROSITE" id="PS51257">
    <property type="entry name" value="PROKAR_LIPOPROTEIN"/>
    <property type="match status" value="1"/>
</dbReference>
<evidence type="ECO:0000313" key="1">
    <source>
        <dbReference type="EMBL" id="EHP47157.1"/>
    </source>
</evidence>
<name>H1DHM8_9BACT</name>
<evidence type="ECO:0008006" key="3">
    <source>
        <dbReference type="Google" id="ProtNLM"/>
    </source>
</evidence>
<dbReference type="PATRIC" id="fig|742817.3.peg.1881"/>
<sequence>MKNQYLFIICLILLTFSSCEKIKIGFLDTENAAYTPDSLVVKTMLDPYTSDSIQINLQKPYQSSPIQGIDGTPVIHYKINTIRDEYGKNVSEDILSQFGIVRKAVIEIAYNHSIPIGEYFIDILVYNEDNSIILPEIFKVVVK</sequence>
<evidence type="ECO:0000313" key="2">
    <source>
        <dbReference type="Proteomes" id="UP000004892"/>
    </source>
</evidence>
<comment type="caution">
    <text evidence="1">The sequence shown here is derived from an EMBL/GenBank/DDBJ whole genome shotgun (WGS) entry which is preliminary data.</text>
</comment>
<protein>
    <recommendedName>
        <fullName evidence="3">DUF4625 domain-containing protein</fullName>
    </recommendedName>
</protein>
<dbReference type="GeneID" id="98069329"/>
<dbReference type="EMBL" id="ADMC01000023">
    <property type="protein sequence ID" value="EHP47157.1"/>
    <property type="molecule type" value="Genomic_DNA"/>
</dbReference>
<proteinExistence type="predicted"/>
<organism evidence="1 2">
    <name type="scientific">Odoribacter laneus YIT 12061</name>
    <dbReference type="NCBI Taxonomy" id="742817"/>
    <lineage>
        <taxon>Bacteria</taxon>
        <taxon>Pseudomonadati</taxon>
        <taxon>Bacteroidota</taxon>
        <taxon>Bacteroidia</taxon>
        <taxon>Bacteroidales</taxon>
        <taxon>Odoribacteraceae</taxon>
        <taxon>Odoribacter</taxon>
    </lineage>
</organism>
<dbReference type="Proteomes" id="UP000004892">
    <property type="component" value="Unassembled WGS sequence"/>
</dbReference>
<gene>
    <name evidence="1" type="ORF">HMPREF9449_01764</name>
</gene>
<keyword evidence="2" id="KW-1185">Reference proteome</keyword>
<accession>H1DHM8</accession>
<reference evidence="1 2" key="1">
    <citation type="submission" date="2012-01" db="EMBL/GenBank/DDBJ databases">
        <title>The Genome Sequence of Odoribacter laneus YIT 12061.</title>
        <authorList>
            <consortium name="The Broad Institute Genome Sequencing Platform"/>
            <person name="Earl A."/>
            <person name="Ward D."/>
            <person name="Feldgarden M."/>
            <person name="Gevers D."/>
            <person name="Morotomi M."/>
            <person name="Young S.K."/>
            <person name="Zeng Q."/>
            <person name="Gargeya S."/>
            <person name="Fitzgerald M."/>
            <person name="Haas B."/>
            <person name="Abouelleil A."/>
            <person name="Alvarado L."/>
            <person name="Arachchi H.M."/>
            <person name="Berlin A."/>
            <person name="Chapman S.B."/>
            <person name="Gearin G."/>
            <person name="Goldberg J."/>
            <person name="Griggs A."/>
            <person name="Gujja S."/>
            <person name="Hansen M."/>
            <person name="Heiman D."/>
            <person name="Howarth C."/>
            <person name="Larimer J."/>
            <person name="Lui A."/>
            <person name="MacDonald P.J.P."/>
            <person name="McCowen C."/>
            <person name="Montmayeur A."/>
            <person name="Murphy C."/>
            <person name="Neiman D."/>
            <person name="Pearson M."/>
            <person name="Priest M."/>
            <person name="Roberts A."/>
            <person name="Saif S."/>
            <person name="Shea T."/>
            <person name="Sisk P."/>
            <person name="Stolte C."/>
            <person name="Sykes S."/>
            <person name="Wortman J."/>
            <person name="Nusbaum C."/>
            <person name="Birren B."/>
        </authorList>
    </citation>
    <scope>NUCLEOTIDE SEQUENCE [LARGE SCALE GENOMIC DNA]</scope>
    <source>
        <strain evidence="1 2">YIT 12061</strain>
    </source>
</reference>
<dbReference type="HOGENOM" id="CLU_141626_0_0_10"/>
<dbReference type="RefSeq" id="WP_009136912.1">
    <property type="nucleotide sequence ID" value="NZ_JH594596.1"/>
</dbReference>
<dbReference type="STRING" id="742817.HMPREF9449_01764"/>